<dbReference type="Proteomes" id="UP000219356">
    <property type="component" value="Unassembled WGS sequence"/>
</dbReference>
<reference evidence="3" key="1">
    <citation type="submission" date="2017-09" db="EMBL/GenBank/DDBJ databases">
        <authorList>
            <person name="Varghese N."/>
            <person name="Submissions S."/>
        </authorList>
    </citation>
    <scope>NUCLEOTIDE SEQUENCE [LARGE SCALE GENOMIC DNA]</scope>
    <source>
        <strain evidence="3">CGMCC 1.8913</strain>
    </source>
</reference>
<keyword evidence="3" id="KW-1185">Reference proteome</keyword>
<evidence type="ECO:0000313" key="3">
    <source>
        <dbReference type="Proteomes" id="UP000219356"/>
    </source>
</evidence>
<keyword evidence="1" id="KW-0472">Membrane</keyword>
<proteinExistence type="predicted"/>
<keyword evidence="1" id="KW-0812">Transmembrane</keyword>
<protein>
    <submittedName>
        <fullName evidence="2">Uncharacterized protein</fullName>
    </submittedName>
</protein>
<organism evidence="2 3">
    <name type="scientific">Terribacillus aidingensis</name>
    <dbReference type="NCBI Taxonomy" id="586416"/>
    <lineage>
        <taxon>Bacteria</taxon>
        <taxon>Bacillati</taxon>
        <taxon>Bacillota</taxon>
        <taxon>Bacilli</taxon>
        <taxon>Bacillales</taxon>
        <taxon>Bacillaceae</taxon>
        <taxon>Terribacillus</taxon>
    </lineage>
</organism>
<feature type="transmembrane region" description="Helical" evidence="1">
    <location>
        <begin position="195"/>
        <end position="214"/>
    </location>
</feature>
<keyword evidence="1" id="KW-1133">Transmembrane helix</keyword>
<dbReference type="AlphaFoldDB" id="A0A285NK47"/>
<feature type="transmembrane region" description="Helical" evidence="1">
    <location>
        <begin position="79"/>
        <end position="102"/>
    </location>
</feature>
<evidence type="ECO:0000313" key="2">
    <source>
        <dbReference type="EMBL" id="SNZ09870.1"/>
    </source>
</evidence>
<name>A0A285NK47_9BACI</name>
<dbReference type="EMBL" id="OBEK01000002">
    <property type="protein sequence ID" value="SNZ09870.1"/>
    <property type="molecule type" value="Genomic_DNA"/>
</dbReference>
<gene>
    <name evidence="2" type="ORF">SAMN05421503_1393</name>
</gene>
<accession>A0A285NK47</accession>
<sequence length="286" mass="33999">MNLNKFIIYGIVLLLSIILFYDVRYDIRNKNRMRNYFFKNEGWFKNRTWFELISLGRIWVRCILILILAIFIFRDNSYIASKVILIVLIYFTIKKYFVVYAIQLEKSEIKKLKRKASIQQNIYLYSWLGEGNLKNSFLFEVLREDKMEKSDILNLNKVKWYLKKRLGDNVGDYHLLKSFLEAQQKNNLAELAKSFIAPLVVGCFSIILRELVSSEKFKTFINDFFNITLNNNDTFSYISLMLDIFLIVMLVIYSVIFVLTVLNKDKKRIGTIIAVLDNIIYEKEKK</sequence>
<evidence type="ECO:0000256" key="1">
    <source>
        <dbReference type="SAM" id="Phobius"/>
    </source>
</evidence>
<feature type="transmembrane region" description="Helical" evidence="1">
    <location>
        <begin position="48"/>
        <end position="73"/>
    </location>
</feature>
<feature type="transmembrane region" description="Helical" evidence="1">
    <location>
        <begin position="6"/>
        <end position="27"/>
    </location>
</feature>
<feature type="transmembrane region" description="Helical" evidence="1">
    <location>
        <begin position="234"/>
        <end position="262"/>
    </location>
</feature>